<keyword evidence="16" id="KW-0670">Pyruvate</keyword>
<evidence type="ECO:0000256" key="4">
    <source>
        <dbReference type="ARBA" id="ARBA00013202"/>
    </source>
</evidence>
<organism evidence="16 17">
    <name type="scientific">Penicillium capsulatum</name>
    <dbReference type="NCBI Taxonomy" id="69766"/>
    <lineage>
        <taxon>Eukaryota</taxon>
        <taxon>Fungi</taxon>
        <taxon>Dikarya</taxon>
        <taxon>Ascomycota</taxon>
        <taxon>Pezizomycotina</taxon>
        <taxon>Eurotiomycetes</taxon>
        <taxon>Eurotiomycetidae</taxon>
        <taxon>Eurotiales</taxon>
        <taxon>Aspergillaceae</taxon>
        <taxon>Penicillium</taxon>
    </lineage>
</organism>
<keyword evidence="6 11" id="KW-0479">Metal-binding</keyword>
<dbReference type="InterPro" id="IPR029061">
    <property type="entry name" value="THDP-binding"/>
</dbReference>
<keyword evidence="10" id="KW-0456">Lyase</keyword>
<dbReference type="AlphaFoldDB" id="A0A9W9LH16"/>
<comment type="similarity">
    <text evidence="3 12">Belongs to the TPP enzyme family.</text>
</comment>
<dbReference type="CDD" id="cd07038">
    <property type="entry name" value="TPP_PYR_PDC_IPDC_like"/>
    <property type="match status" value="1"/>
</dbReference>
<dbReference type="GO" id="GO:0005634">
    <property type="term" value="C:nucleus"/>
    <property type="evidence" value="ECO:0007669"/>
    <property type="project" value="TreeGrafter"/>
</dbReference>
<feature type="domain" description="Thiamine pyrophosphate enzyme N-terminal TPP-binding" evidence="15">
    <location>
        <begin position="7"/>
        <end position="115"/>
    </location>
</feature>
<dbReference type="Proteomes" id="UP001146351">
    <property type="component" value="Unassembled WGS sequence"/>
</dbReference>
<dbReference type="Gene3D" id="3.40.50.970">
    <property type="match status" value="2"/>
</dbReference>
<dbReference type="InterPro" id="IPR011766">
    <property type="entry name" value="TPP_enzyme_TPP-bd"/>
</dbReference>
<evidence type="ECO:0000256" key="9">
    <source>
        <dbReference type="ARBA" id="ARBA00023052"/>
    </source>
</evidence>
<evidence type="ECO:0000256" key="6">
    <source>
        <dbReference type="ARBA" id="ARBA00022723"/>
    </source>
</evidence>
<feature type="binding site" evidence="11">
    <location>
        <position position="447"/>
    </location>
    <ligand>
        <name>Mg(2+)</name>
        <dbReference type="ChEBI" id="CHEBI:18420"/>
    </ligand>
</feature>
<comment type="caution">
    <text evidence="16">The sequence shown here is derived from an EMBL/GenBank/DDBJ whole genome shotgun (WGS) entry which is preliminary data.</text>
</comment>
<dbReference type="GO" id="GO:0030976">
    <property type="term" value="F:thiamine pyrophosphate binding"/>
    <property type="evidence" value="ECO:0007669"/>
    <property type="project" value="InterPro"/>
</dbReference>
<feature type="domain" description="Thiamine pyrophosphate enzyme TPP-binding" evidence="14">
    <location>
        <begin position="392"/>
        <end position="485"/>
    </location>
</feature>
<dbReference type="SUPFAM" id="SSF52467">
    <property type="entry name" value="DHS-like NAD/FAD-binding domain"/>
    <property type="match status" value="1"/>
</dbReference>
<evidence type="ECO:0000256" key="8">
    <source>
        <dbReference type="ARBA" id="ARBA00022842"/>
    </source>
</evidence>
<evidence type="ECO:0000313" key="17">
    <source>
        <dbReference type="Proteomes" id="UP001146351"/>
    </source>
</evidence>
<dbReference type="PANTHER" id="PTHR43452:SF11">
    <property type="entry name" value="PYRUVATE DECARBOXYLASE"/>
    <property type="match status" value="1"/>
</dbReference>
<dbReference type="Gene3D" id="3.40.50.1220">
    <property type="entry name" value="TPP-binding domain"/>
    <property type="match status" value="1"/>
</dbReference>
<dbReference type="SUPFAM" id="SSF52518">
    <property type="entry name" value="Thiamin diphosphate-binding fold (THDP-binding)"/>
    <property type="match status" value="2"/>
</dbReference>
<name>A0A9W9LH16_9EURO</name>
<dbReference type="GO" id="GO:0000287">
    <property type="term" value="F:magnesium ion binding"/>
    <property type="evidence" value="ECO:0007669"/>
    <property type="project" value="InterPro"/>
</dbReference>
<evidence type="ECO:0000259" key="15">
    <source>
        <dbReference type="Pfam" id="PF02776"/>
    </source>
</evidence>
<evidence type="ECO:0000313" key="16">
    <source>
        <dbReference type="EMBL" id="KAJ5155592.1"/>
    </source>
</evidence>
<dbReference type="InterPro" id="IPR012001">
    <property type="entry name" value="Thiamin_PyroP_enz_TPP-bd_dom"/>
</dbReference>
<protein>
    <recommendedName>
        <fullName evidence="5">Pyruvate decarboxylase</fullName>
        <ecNumber evidence="4">4.1.1.1</ecNumber>
    </recommendedName>
</protein>
<evidence type="ECO:0000256" key="5">
    <source>
        <dbReference type="ARBA" id="ARBA00014422"/>
    </source>
</evidence>
<accession>A0A9W9LH16</accession>
<dbReference type="FunFam" id="3.40.50.970:FF:000019">
    <property type="entry name" value="Pyruvate decarboxylase isozyme"/>
    <property type="match status" value="1"/>
</dbReference>
<gene>
    <name evidence="16" type="ORF">N7492_008395</name>
</gene>
<dbReference type="Pfam" id="PF02775">
    <property type="entry name" value="TPP_enzyme_C"/>
    <property type="match status" value="1"/>
</dbReference>
<keyword evidence="9 12" id="KW-0786">Thiamine pyrophosphate</keyword>
<dbReference type="Pfam" id="PF00205">
    <property type="entry name" value="TPP_enzyme_M"/>
    <property type="match status" value="1"/>
</dbReference>
<comment type="cofactor">
    <cofactor evidence="11">
        <name>Mg(2+)</name>
        <dbReference type="ChEBI" id="CHEBI:18420"/>
    </cofactor>
    <text evidence="11">Binds 1 Mg(2+) per subunit.</text>
</comment>
<evidence type="ECO:0000259" key="14">
    <source>
        <dbReference type="Pfam" id="PF02775"/>
    </source>
</evidence>
<feature type="domain" description="Thiamine pyrophosphate enzyme central" evidence="13">
    <location>
        <begin position="201"/>
        <end position="313"/>
    </location>
</feature>
<dbReference type="InterPro" id="IPR047214">
    <property type="entry name" value="TPP_PDC_IPDC"/>
</dbReference>
<evidence type="ECO:0000256" key="3">
    <source>
        <dbReference type="ARBA" id="ARBA00007812"/>
    </source>
</evidence>
<dbReference type="InterPro" id="IPR029035">
    <property type="entry name" value="DHS-like_NAD/FAD-binding_dom"/>
</dbReference>
<dbReference type="FunFam" id="3.40.50.970:FF:000024">
    <property type="entry name" value="Pyruvate decarboxylase isozyme"/>
    <property type="match status" value="1"/>
</dbReference>
<dbReference type="Pfam" id="PF02776">
    <property type="entry name" value="TPP_enzyme_N"/>
    <property type="match status" value="1"/>
</dbReference>
<comment type="catalytic activity">
    <reaction evidence="1">
        <text>a 2-oxocarboxylate + H(+) = an aldehyde + CO2</text>
        <dbReference type="Rhea" id="RHEA:11628"/>
        <dbReference type="ChEBI" id="CHEBI:15378"/>
        <dbReference type="ChEBI" id="CHEBI:16526"/>
        <dbReference type="ChEBI" id="CHEBI:17478"/>
        <dbReference type="ChEBI" id="CHEBI:35179"/>
        <dbReference type="EC" id="4.1.1.1"/>
    </reaction>
</comment>
<dbReference type="OrthoDB" id="3970464at2759"/>
<dbReference type="GO" id="GO:0000949">
    <property type="term" value="P:aromatic amino acid family catabolic process to alcohol via Ehrlich pathway"/>
    <property type="evidence" value="ECO:0007669"/>
    <property type="project" value="TreeGrafter"/>
</dbReference>
<dbReference type="GO" id="GO:0004737">
    <property type="term" value="F:pyruvate decarboxylase activity"/>
    <property type="evidence" value="ECO:0007669"/>
    <property type="project" value="UniProtKB-EC"/>
</dbReference>
<evidence type="ECO:0000256" key="11">
    <source>
        <dbReference type="PIRSR" id="PIRSR036565-2"/>
    </source>
</evidence>
<keyword evidence="7" id="KW-0210">Decarboxylase</keyword>
<keyword evidence="17" id="KW-1185">Reference proteome</keyword>
<dbReference type="PANTHER" id="PTHR43452">
    <property type="entry name" value="PYRUVATE DECARBOXYLASE"/>
    <property type="match status" value="1"/>
</dbReference>
<dbReference type="EC" id="4.1.1.1" evidence="4"/>
<dbReference type="CDD" id="cd02005">
    <property type="entry name" value="TPP_PDC_IPDC"/>
    <property type="match status" value="1"/>
</dbReference>
<reference evidence="16" key="2">
    <citation type="journal article" date="2023" name="IMA Fungus">
        <title>Comparative genomic study of the Penicillium genus elucidates a diverse pangenome and 15 lateral gene transfer events.</title>
        <authorList>
            <person name="Petersen C."/>
            <person name="Sorensen T."/>
            <person name="Nielsen M.R."/>
            <person name="Sondergaard T.E."/>
            <person name="Sorensen J.L."/>
            <person name="Fitzpatrick D.A."/>
            <person name="Frisvad J.C."/>
            <person name="Nielsen K.L."/>
        </authorList>
    </citation>
    <scope>NUCLEOTIDE SEQUENCE</scope>
    <source>
        <strain evidence="16">IBT 21917</strain>
    </source>
</reference>
<reference evidence="16" key="1">
    <citation type="submission" date="2022-11" db="EMBL/GenBank/DDBJ databases">
        <authorList>
            <person name="Petersen C."/>
        </authorList>
    </citation>
    <scope>NUCLEOTIDE SEQUENCE</scope>
    <source>
        <strain evidence="16">IBT 21917</strain>
    </source>
</reference>
<evidence type="ECO:0000256" key="10">
    <source>
        <dbReference type="ARBA" id="ARBA00023239"/>
    </source>
</evidence>
<evidence type="ECO:0000256" key="2">
    <source>
        <dbReference type="ARBA" id="ARBA00001964"/>
    </source>
</evidence>
<dbReference type="InterPro" id="IPR012110">
    <property type="entry name" value="PDC/IPDC-like"/>
</dbReference>
<dbReference type="PIRSF" id="PIRSF036565">
    <property type="entry name" value="Pyruvt_ip_decrb"/>
    <property type="match status" value="1"/>
</dbReference>
<feature type="binding site" evidence="11">
    <location>
        <position position="476"/>
    </location>
    <ligand>
        <name>Mg(2+)</name>
        <dbReference type="ChEBI" id="CHEBI:18420"/>
    </ligand>
</feature>
<evidence type="ECO:0000256" key="1">
    <source>
        <dbReference type="ARBA" id="ARBA00001041"/>
    </source>
</evidence>
<dbReference type="GO" id="GO:0005829">
    <property type="term" value="C:cytosol"/>
    <property type="evidence" value="ECO:0007669"/>
    <property type="project" value="TreeGrafter"/>
</dbReference>
<dbReference type="EMBL" id="JAPQKO010000006">
    <property type="protein sequence ID" value="KAJ5155592.1"/>
    <property type="molecule type" value="Genomic_DNA"/>
</dbReference>
<dbReference type="InterPro" id="IPR012000">
    <property type="entry name" value="Thiamin_PyroP_enz_cen_dom"/>
</dbReference>
<evidence type="ECO:0000256" key="7">
    <source>
        <dbReference type="ARBA" id="ARBA00022793"/>
    </source>
</evidence>
<proteinExistence type="inferred from homology"/>
<keyword evidence="8 11" id="KW-0460">Magnesium</keyword>
<feature type="binding site" evidence="11">
    <location>
        <position position="474"/>
    </location>
    <ligand>
        <name>Mg(2+)</name>
        <dbReference type="ChEBI" id="CHEBI:18420"/>
    </ligand>
</feature>
<evidence type="ECO:0000256" key="12">
    <source>
        <dbReference type="RuleBase" id="RU362132"/>
    </source>
</evidence>
<comment type="cofactor">
    <cofactor evidence="2">
        <name>thiamine diphosphate</name>
        <dbReference type="ChEBI" id="CHEBI:58937"/>
    </cofactor>
</comment>
<sequence length="573" mass="63213">MASDTVKLAEYLFVRLVQLGVQSMFGVPGDYNLRLLDFVAPAGLHWVGNCNELNAAYAADGYARINGLSALITTFGVGELSASNGIAGAYAERSAVVHIVGTPPRPLQSSRALMHHTFNDGEYRRFAAMATHITAAQTNLTDAVTTPEKIDWILQQALIHHRPVYLEVPDDMPDVLVSSKNLKSPIQVPAVPSPLHEPKVIDRILERVYSAQRPVIFVDGESRALEIVDQVDVLIKATNWPTWTSVYGKGLVNEQHPNVYGLYAAGFGDKSAQEYFESADLILAFGPHYSDTNSYFSTTVPKAAAAITFRDSTVQIEDDIYRDTSPKNILSHILHTLDSTRLVQATGPPKQVITLDDIQNSQAVAQNNFYRLVNPLFNEGDVVLAETGTAAYGSRAFKLPPKARLFTAVTWLSIGYMLPATLGAALAKRELNKSTGAKNQTVLIIGDGSLQMTAQEISVMIKNKLDILIFIVNNEGYTIERVIHGRKQAYNDVPFWRHTQALSYFGADEKHVAENTFTARTCGELREVLKNERVRNGSGVRLVEVMMDREDVQGPLLYLLNKQIAEEQAQQGN</sequence>
<evidence type="ECO:0000259" key="13">
    <source>
        <dbReference type="Pfam" id="PF00205"/>
    </source>
</evidence>
<dbReference type="InterPro" id="IPR047213">
    <property type="entry name" value="TPP_PYR_PDC_IPDC-like"/>
</dbReference>